<dbReference type="Gene3D" id="3.40.30.10">
    <property type="entry name" value="Glutaredoxin"/>
    <property type="match status" value="4"/>
</dbReference>
<accession>A0A0V0QFG3</accession>
<protein>
    <recommendedName>
        <fullName evidence="4 13">Protein disulfide-isomerase</fullName>
        <ecNumber evidence="4 13">5.3.4.1</ecNumber>
    </recommendedName>
</protein>
<dbReference type="EC" id="5.3.4.1" evidence="4 13"/>
<dbReference type="GO" id="GO:0034976">
    <property type="term" value="P:response to endoplasmic reticulum stress"/>
    <property type="evidence" value="ECO:0007669"/>
    <property type="project" value="TreeGrafter"/>
</dbReference>
<organism evidence="17 18">
    <name type="scientific">Pseudocohnilembus persalinus</name>
    <name type="common">Ciliate</name>
    <dbReference type="NCBI Taxonomy" id="266149"/>
    <lineage>
        <taxon>Eukaryota</taxon>
        <taxon>Sar</taxon>
        <taxon>Alveolata</taxon>
        <taxon>Ciliophora</taxon>
        <taxon>Intramacronucleata</taxon>
        <taxon>Oligohymenophorea</taxon>
        <taxon>Scuticociliatia</taxon>
        <taxon>Philasterida</taxon>
        <taxon>Pseudocohnilembidae</taxon>
        <taxon>Pseudocohnilembus</taxon>
    </lineage>
</organism>
<dbReference type="Proteomes" id="UP000054937">
    <property type="component" value="Unassembled WGS sequence"/>
</dbReference>
<keyword evidence="10 11" id="KW-0676">Redox-active center</keyword>
<dbReference type="PROSITE" id="PS51352">
    <property type="entry name" value="THIOREDOXIN_2"/>
    <property type="match status" value="2"/>
</dbReference>
<dbReference type="PROSITE" id="PS00194">
    <property type="entry name" value="THIOREDOXIN_1"/>
    <property type="match status" value="2"/>
</dbReference>
<evidence type="ECO:0000256" key="10">
    <source>
        <dbReference type="ARBA" id="ARBA00023284"/>
    </source>
</evidence>
<feature type="region of interest" description="Disordered" evidence="14">
    <location>
        <begin position="1"/>
        <end position="70"/>
    </location>
</feature>
<keyword evidence="5" id="KW-0732">Signal</keyword>
<dbReference type="SUPFAM" id="SSF52833">
    <property type="entry name" value="Thioredoxin-like"/>
    <property type="match status" value="4"/>
</dbReference>
<dbReference type="AlphaFoldDB" id="A0A0V0QFG3"/>
<dbReference type="Pfam" id="PF13848">
    <property type="entry name" value="Thioredoxin_6"/>
    <property type="match status" value="1"/>
</dbReference>
<keyword evidence="8 11" id="KW-1015">Disulfide bond</keyword>
<keyword evidence="15" id="KW-0812">Transmembrane</keyword>
<evidence type="ECO:0000256" key="4">
    <source>
        <dbReference type="ARBA" id="ARBA00012723"/>
    </source>
</evidence>
<evidence type="ECO:0000256" key="5">
    <source>
        <dbReference type="ARBA" id="ARBA00022729"/>
    </source>
</evidence>
<dbReference type="CDD" id="cd02995">
    <property type="entry name" value="PDI_a_PDI_a'_C"/>
    <property type="match status" value="1"/>
</dbReference>
<feature type="disulfide bond" description="Redox-active" evidence="11">
    <location>
        <begin position="490"/>
        <end position="493"/>
    </location>
</feature>
<dbReference type="FunCoup" id="A0A0V0QFG3">
    <property type="interactions" value="308"/>
</dbReference>
<comment type="similarity">
    <text evidence="3 12">Belongs to the protein disulfide isomerase family.</text>
</comment>
<evidence type="ECO:0000256" key="12">
    <source>
        <dbReference type="RuleBase" id="RU004208"/>
    </source>
</evidence>
<evidence type="ECO:0000256" key="11">
    <source>
        <dbReference type="PIRSR" id="PIRSR605792-51"/>
    </source>
</evidence>
<keyword evidence="9 13" id="KW-0413">Isomerase</keyword>
<proteinExistence type="inferred from homology"/>
<evidence type="ECO:0000313" key="17">
    <source>
        <dbReference type="EMBL" id="KRX00945.1"/>
    </source>
</evidence>
<keyword evidence="15" id="KW-1133">Transmembrane helix</keyword>
<dbReference type="NCBIfam" id="TIGR01130">
    <property type="entry name" value="ER_PDI_fam"/>
    <property type="match status" value="1"/>
</dbReference>
<keyword evidence="6" id="KW-0677">Repeat</keyword>
<comment type="subcellular location">
    <subcellularLocation>
        <location evidence="2">Endoplasmic reticulum lumen</location>
    </subcellularLocation>
</comment>
<dbReference type="InterPro" id="IPR005788">
    <property type="entry name" value="PDI_thioredoxin-like_dom"/>
</dbReference>
<evidence type="ECO:0000256" key="14">
    <source>
        <dbReference type="SAM" id="MobiDB-lite"/>
    </source>
</evidence>
<dbReference type="GO" id="GO:0006457">
    <property type="term" value="P:protein folding"/>
    <property type="evidence" value="ECO:0007669"/>
    <property type="project" value="TreeGrafter"/>
</dbReference>
<feature type="domain" description="Thioredoxin" evidence="16">
    <location>
        <begin position="400"/>
        <end position="569"/>
    </location>
</feature>
<dbReference type="InterPro" id="IPR036249">
    <property type="entry name" value="Thioredoxin-like_sf"/>
</dbReference>
<dbReference type="PANTHER" id="PTHR18929">
    <property type="entry name" value="PROTEIN DISULFIDE ISOMERASE"/>
    <property type="match status" value="1"/>
</dbReference>
<evidence type="ECO:0000256" key="15">
    <source>
        <dbReference type="SAM" id="Phobius"/>
    </source>
</evidence>
<reference evidence="17 18" key="1">
    <citation type="journal article" date="2015" name="Sci. Rep.">
        <title>Genome of the facultative scuticociliatosis pathogen Pseudocohnilembus persalinus provides insight into its virulence through horizontal gene transfer.</title>
        <authorList>
            <person name="Xiong J."/>
            <person name="Wang G."/>
            <person name="Cheng J."/>
            <person name="Tian M."/>
            <person name="Pan X."/>
            <person name="Warren A."/>
            <person name="Jiang C."/>
            <person name="Yuan D."/>
            <person name="Miao W."/>
        </authorList>
    </citation>
    <scope>NUCLEOTIDE SEQUENCE [LARGE SCALE GENOMIC DNA]</scope>
    <source>
        <strain evidence="17">36N120E</strain>
    </source>
</reference>
<evidence type="ECO:0000256" key="9">
    <source>
        <dbReference type="ARBA" id="ARBA00023235"/>
    </source>
</evidence>
<dbReference type="InterPro" id="IPR013766">
    <property type="entry name" value="Thioredoxin_domain"/>
</dbReference>
<gene>
    <name evidence="17" type="ORF">PPERSA_09551</name>
</gene>
<dbReference type="InterPro" id="IPR005792">
    <property type="entry name" value="Prot_disulphide_isomerase"/>
</dbReference>
<evidence type="ECO:0000256" key="2">
    <source>
        <dbReference type="ARBA" id="ARBA00004319"/>
    </source>
</evidence>
<dbReference type="GO" id="GO:0005788">
    <property type="term" value="C:endoplasmic reticulum lumen"/>
    <property type="evidence" value="ECO:0007669"/>
    <property type="project" value="UniProtKB-SubCell"/>
</dbReference>
<feature type="compositionally biased region" description="Basic and acidic residues" evidence="14">
    <location>
        <begin position="578"/>
        <end position="591"/>
    </location>
</feature>
<evidence type="ECO:0000256" key="8">
    <source>
        <dbReference type="ARBA" id="ARBA00023157"/>
    </source>
</evidence>
<evidence type="ECO:0000256" key="7">
    <source>
        <dbReference type="ARBA" id="ARBA00022824"/>
    </source>
</evidence>
<evidence type="ECO:0000256" key="1">
    <source>
        <dbReference type="ARBA" id="ARBA00001182"/>
    </source>
</evidence>
<evidence type="ECO:0000256" key="6">
    <source>
        <dbReference type="ARBA" id="ARBA00022737"/>
    </source>
</evidence>
<feature type="transmembrane region" description="Helical" evidence="15">
    <location>
        <begin position="79"/>
        <end position="97"/>
    </location>
</feature>
<dbReference type="EMBL" id="LDAU01000180">
    <property type="protein sequence ID" value="KRX00945.1"/>
    <property type="molecule type" value="Genomic_DNA"/>
</dbReference>
<dbReference type="FunFam" id="3.40.30.10:FF:000107">
    <property type="entry name" value="Protein disulfide-isomerase 5-2"/>
    <property type="match status" value="1"/>
</dbReference>
<evidence type="ECO:0000256" key="13">
    <source>
        <dbReference type="RuleBase" id="RU361130"/>
    </source>
</evidence>
<keyword evidence="7" id="KW-0256">Endoplasmic reticulum</keyword>
<dbReference type="NCBIfam" id="TIGR01126">
    <property type="entry name" value="pdi_dom"/>
    <property type="match status" value="2"/>
</dbReference>
<dbReference type="Pfam" id="PF00085">
    <property type="entry name" value="Thioredoxin"/>
    <property type="match status" value="2"/>
</dbReference>
<feature type="domain" description="Thioredoxin" evidence="16">
    <location>
        <begin position="101"/>
        <end position="226"/>
    </location>
</feature>
<dbReference type="FunFam" id="3.40.30.10:FF:000027">
    <property type="entry name" value="protein disulfide-isomerase A2"/>
    <property type="match status" value="1"/>
</dbReference>
<feature type="region of interest" description="Disordered" evidence="14">
    <location>
        <begin position="572"/>
        <end position="591"/>
    </location>
</feature>
<comment type="catalytic activity">
    <reaction evidence="1 13">
        <text>Catalyzes the rearrangement of -S-S- bonds in proteins.</text>
        <dbReference type="EC" id="5.3.4.1"/>
    </reaction>
</comment>
<sequence>MSENQKKSELQRQTELQKEEQSQKQSEIQEEKAKQSSKLSEQKKSELKQSELKKSEMKKSVSKKSEKETEQAKNEDSSWFNIFLIVFIIVGLGYVGYNNQDQFKQIYDDVTAQFVDMDEFTINLDDSNFDQIIQQYDNVLVEFYAPWCGHCKKLAPQYAIAAQFIHEEFENVRLAKIDASNYRDLASKYGVQGFPTMKWFSKDKVSDYTGGRTGQEIINWVLRKAGKASTFIDNNEKLQQLKQQHKVIVVYFASQTEGQQWQDFIQTAVELDTINFYHVTDSQIAQQNDAKLGQVVLFKQFDELRNNFTDKITFESLFEFVNTNRIKKIINFDDDAIKIVFQSKLTTLFLMHDDSEQSQKAREILENLSGSDLRGKIVFAYSTPTDKSGHFDRLGQFLGVNVNSNIPAFTIVDTKQGQIDKFIYEGEIEEQPLKTFIQKFLKQELQPSLKSEEIPEKNDEPVKIVVAKNFKDVVINNDKDVLLEFYAPWCGHCKQLAPEYELAAQKLQSNPNIILAKIDATKNEILGIQVDGFPTIKYFPGNQKNRQVQEYNGDRNAEAIVEWLKSHTTHPWVESDDEHIKKQTQEKTSDL</sequence>
<dbReference type="OrthoDB" id="72053at2759"/>
<keyword evidence="15" id="KW-0472">Membrane</keyword>
<comment type="caution">
    <text evidence="17">The sequence shown here is derived from an EMBL/GenBank/DDBJ whole genome shotgun (WGS) entry which is preliminary data.</text>
</comment>
<dbReference type="InterPro" id="IPR017937">
    <property type="entry name" value="Thioredoxin_CS"/>
</dbReference>
<name>A0A0V0QFG3_PSEPJ</name>
<evidence type="ECO:0000259" key="16">
    <source>
        <dbReference type="PROSITE" id="PS51352"/>
    </source>
</evidence>
<dbReference type="InParanoid" id="A0A0V0QFG3"/>
<evidence type="ECO:0000313" key="18">
    <source>
        <dbReference type="Proteomes" id="UP000054937"/>
    </source>
</evidence>
<keyword evidence="18" id="KW-1185">Reference proteome</keyword>
<feature type="disulfide bond" description="Redox-active" evidence="11">
    <location>
        <begin position="148"/>
        <end position="151"/>
    </location>
</feature>
<evidence type="ECO:0000256" key="3">
    <source>
        <dbReference type="ARBA" id="ARBA00006347"/>
    </source>
</evidence>
<dbReference type="PANTHER" id="PTHR18929:SF240">
    <property type="entry name" value="PROTEIN DISULFIDE-ISOMERASE"/>
    <property type="match status" value="1"/>
</dbReference>
<dbReference type="GO" id="GO:0003756">
    <property type="term" value="F:protein disulfide isomerase activity"/>
    <property type="evidence" value="ECO:0007669"/>
    <property type="project" value="UniProtKB-EC"/>
</dbReference>
<dbReference type="PRINTS" id="PR00421">
    <property type="entry name" value="THIOREDOXIN"/>
</dbReference>
<dbReference type="CDD" id="cd02981">
    <property type="entry name" value="PDI_b_family"/>
    <property type="match status" value="1"/>
</dbReference>
<dbReference type="OMA" id="QLANKFE"/>
<dbReference type="CDD" id="cd02961">
    <property type="entry name" value="PDI_a_family"/>
    <property type="match status" value="1"/>
</dbReference>